<dbReference type="PROSITE" id="PS51846">
    <property type="entry name" value="CNNM"/>
    <property type="match status" value="1"/>
</dbReference>
<evidence type="ECO:0000256" key="2">
    <source>
        <dbReference type="ARBA" id="ARBA00022692"/>
    </source>
</evidence>
<evidence type="ECO:0000313" key="13">
    <source>
        <dbReference type="Proteomes" id="UP000184028"/>
    </source>
</evidence>
<keyword evidence="13" id="KW-1185">Reference proteome</keyword>
<protein>
    <submittedName>
        <fullName evidence="12">Hemolysin, contains CBS domains</fullName>
    </submittedName>
</protein>
<keyword evidence="2 8" id="KW-0812">Transmembrane</keyword>
<feature type="transmembrane region" description="Helical" evidence="9">
    <location>
        <begin position="128"/>
        <end position="150"/>
    </location>
</feature>
<keyword evidence="3" id="KW-0677">Repeat</keyword>
<evidence type="ECO:0000256" key="5">
    <source>
        <dbReference type="ARBA" id="ARBA00023122"/>
    </source>
</evidence>
<dbReference type="InterPro" id="IPR002550">
    <property type="entry name" value="CNNM"/>
</dbReference>
<evidence type="ECO:0000256" key="3">
    <source>
        <dbReference type="ARBA" id="ARBA00022737"/>
    </source>
</evidence>
<evidence type="ECO:0000256" key="1">
    <source>
        <dbReference type="ARBA" id="ARBA00004141"/>
    </source>
</evidence>
<comment type="subcellular location">
    <subcellularLocation>
        <location evidence="1">Membrane</location>
        <topology evidence="1">Multi-pass membrane protein</topology>
    </subcellularLocation>
</comment>
<gene>
    <name evidence="12" type="ORF">SAMN05444484_10872</name>
</gene>
<dbReference type="InterPro" id="IPR046342">
    <property type="entry name" value="CBS_dom_sf"/>
</dbReference>
<dbReference type="EMBL" id="FRBT01000008">
    <property type="protein sequence ID" value="SHM67378.1"/>
    <property type="molecule type" value="Genomic_DNA"/>
</dbReference>
<evidence type="ECO:0000256" key="6">
    <source>
        <dbReference type="ARBA" id="ARBA00023136"/>
    </source>
</evidence>
<dbReference type="PANTHER" id="PTHR22777">
    <property type="entry name" value="HEMOLYSIN-RELATED"/>
    <property type="match status" value="1"/>
</dbReference>
<dbReference type="OrthoDB" id="9798188at2"/>
<dbReference type="GO" id="GO:0050660">
    <property type="term" value="F:flavin adenine dinucleotide binding"/>
    <property type="evidence" value="ECO:0007669"/>
    <property type="project" value="InterPro"/>
</dbReference>
<dbReference type="Gene3D" id="3.10.580.10">
    <property type="entry name" value="CBS-domain"/>
    <property type="match status" value="1"/>
</dbReference>
<evidence type="ECO:0000259" key="11">
    <source>
        <dbReference type="PROSITE" id="PS51846"/>
    </source>
</evidence>
<sequence>MEISIIILCLILSAFFSGMEIAFISSNKIYLEIEKKQDNFISQILTRLTENPSKFIAAMLIGNNVALVVYGFYMGDLILNCMISFGFHFSNVTSLLIQTTISTFIVLITAEFFPKVFFQIYANSLIKVFAIPAYLFYRLFYYISTFFIWISDFVLRKFFKTEGDQVQLYFSKIELGNYITEQMNSVEDDEEVDSEIQIFQNALEFSGVKARDIMTPRTEIVDIDLFDSITDLKELFIETGYSKIVVSQNSVDDIVGYVHSFDLFKKPKTIKSVLMTVEFVPETILIKDALNLLIKKRKNVAVVLDEYGGTSGIITIEDIVEELFGEIEDEHDLDEELIEEELSEGKYLFSTRLDVEYLNETYKLMIPEEDSYGTLGGFIVNHTKEIPQKGDEIVIDNYHFVIEEATNKKIELVKLTIKE</sequence>
<evidence type="ECO:0000256" key="8">
    <source>
        <dbReference type="PROSITE-ProRule" id="PRU01193"/>
    </source>
</evidence>
<evidence type="ECO:0000256" key="7">
    <source>
        <dbReference type="PROSITE-ProRule" id="PRU00703"/>
    </source>
</evidence>
<dbReference type="SUPFAM" id="SSF54631">
    <property type="entry name" value="CBS-domain pair"/>
    <property type="match status" value="1"/>
</dbReference>
<dbReference type="AlphaFoldDB" id="A0A1M7KPL8"/>
<feature type="domain" description="CNNM transmembrane" evidence="11">
    <location>
        <begin position="1"/>
        <end position="195"/>
    </location>
</feature>
<dbReference type="InterPro" id="IPR016169">
    <property type="entry name" value="FAD-bd_PCMH_sub2"/>
</dbReference>
<dbReference type="CDD" id="cd04590">
    <property type="entry name" value="CBS_pair_CorC_HlyC_assoc"/>
    <property type="match status" value="1"/>
</dbReference>
<keyword evidence="5 7" id="KW-0129">CBS domain</keyword>
<proteinExistence type="predicted"/>
<dbReference type="SUPFAM" id="SSF56176">
    <property type="entry name" value="FAD-binding/transporter-associated domain-like"/>
    <property type="match status" value="1"/>
</dbReference>
<dbReference type="PANTHER" id="PTHR22777:SF17">
    <property type="entry name" value="UPF0053 PROTEIN SLL0260"/>
    <property type="match status" value="1"/>
</dbReference>
<dbReference type="STRING" id="946677.SAMN05444484_10872"/>
<dbReference type="InterPro" id="IPR036318">
    <property type="entry name" value="FAD-bd_PCMH-like_sf"/>
</dbReference>
<evidence type="ECO:0000259" key="10">
    <source>
        <dbReference type="PROSITE" id="PS51371"/>
    </source>
</evidence>
<dbReference type="InterPro" id="IPR000644">
    <property type="entry name" value="CBS_dom"/>
</dbReference>
<dbReference type="Pfam" id="PF01595">
    <property type="entry name" value="CNNM"/>
    <property type="match status" value="1"/>
</dbReference>
<evidence type="ECO:0000256" key="4">
    <source>
        <dbReference type="ARBA" id="ARBA00022989"/>
    </source>
</evidence>
<organism evidence="12 13">
    <name type="scientific">Flavobacterium chilense</name>
    <dbReference type="NCBI Taxonomy" id="946677"/>
    <lineage>
        <taxon>Bacteria</taxon>
        <taxon>Pseudomonadati</taxon>
        <taxon>Bacteroidota</taxon>
        <taxon>Flavobacteriia</taxon>
        <taxon>Flavobacteriales</taxon>
        <taxon>Flavobacteriaceae</taxon>
        <taxon>Flavobacterium</taxon>
    </lineage>
</organism>
<evidence type="ECO:0000313" key="12">
    <source>
        <dbReference type="EMBL" id="SHM67378.1"/>
    </source>
</evidence>
<dbReference type="Pfam" id="PF00571">
    <property type="entry name" value="CBS"/>
    <property type="match status" value="2"/>
</dbReference>
<dbReference type="PROSITE" id="PS51371">
    <property type="entry name" value="CBS"/>
    <property type="match status" value="1"/>
</dbReference>
<dbReference type="GO" id="GO:0005886">
    <property type="term" value="C:plasma membrane"/>
    <property type="evidence" value="ECO:0007669"/>
    <property type="project" value="TreeGrafter"/>
</dbReference>
<feature type="domain" description="CBS" evidence="10">
    <location>
        <begin position="270"/>
        <end position="330"/>
    </location>
</feature>
<accession>A0A1M7KPL8</accession>
<dbReference type="SMART" id="SM01091">
    <property type="entry name" value="CorC_HlyC"/>
    <property type="match status" value="1"/>
</dbReference>
<dbReference type="Pfam" id="PF03471">
    <property type="entry name" value="CorC_HlyC"/>
    <property type="match status" value="1"/>
</dbReference>
<dbReference type="Proteomes" id="UP000184028">
    <property type="component" value="Unassembled WGS sequence"/>
</dbReference>
<dbReference type="InterPro" id="IPR044751">
    <property type="entry name" value="Ion_transp-like_CBS"/>
</dbReference>
<keyword evidence="6 8" id="KW-0472">Membrane</keyword>
<dbReference type="RefSeq" id="WP_068844721.1">
    <property type="nucleotide sequence ID" value="NZ_FRBT01000008.1"/>
</dbReference>
<keyword evidence="4 8" id="KW-1133">Transmembrane helix</keyword>
<reference evidence="13" key="1">
    <citation type="submission" date="2016-11" db="EMBL/GenBank/DDBJ databases">
        <authorList>
            <person name="Varghese N."/>
            <person name="Submissions S."/>
        </authorList>
    </citation>
    <scope>NUCLEOTIDE SEQUENCE [LARGE SCALE GENOMIC DNA]</scope>
    <source>
        <strain evidence="13">DSM 24724</strain>
    </source>
</reference>
<name>A0A1M7KPL8_9FLAO</name>
<dbReference type="Gene3D" id="3.30.465.10">
    <property type="match status" value="1"/>
</dbReference>
<evidence type="ECO:0000256" key="9">
    <source>
        <dbReference type="SAM" id="Phobius"/>
    </source>
</evidence>
<dbReference type="InterPro" id="IPR005170">
    <property type="entry name" value="Transptr-assoc_dom"/>
</dbReference>